<keyword evidence="1" id="KW-0812">Transmembrane</keyword>
<dbReference type="KEGG" id="taer:GT409_09485"/>
<name>A0A6P1MF21_9BACT</name>
<evidence type="ECO:0000313" key="2">
    <source>
        <dbReference type="EMBL" id="QHI69675.1"/>
    </source>
</evidence>
<feature type="transmembrane region" description="Helical" evidence="1">
    <location>
        <begin position="44"/>
        <end position="66"/>
    </location>
</feature>
<reference evidence="2 3" key="1">
    <citation type="submission" date="2020-01" db="EMBL/GenBank/DDBJ databases">
        <title>Ponticoccus aerotolerans gen. nov., sp. nov., an anaerobic bacterium and proposal of Ponticoccusceae fam. nov., Ponticoccusles ord. nov. and Ponticoccuse classis nov. in the phylum Kiritimatiellaeota.</title>
        <authorList>
            <person name="Zhou L.Y."/>
            <person name="Du Z.J."/>
        </authorList>
    </citation>
    <scope>NUCLEOTIDE SEQUENCE [LARGE SCALE GENOMIC DNA]</scope>
    <source>
        <strain evidence="2 3">S-5007</strain>
    </source>
</reference>
<accession>A0A6P1MF21</accession>
<proteinExistence type="predicted"/>
<dbReference type="PANTHER" id="PTHR40076:SF1">
    <property type="entry name" value="MEMBRANE PROTEIN"/>
    <property type="match status" value="1"/>
</dbReference>
<feature type="transmembrane region" description="Helical" evidence="1">
    <location>
        <begin position="123"/>
        <end position="146"/>
    </location>
</feature>
<keyword evidence="1" id="KW-1133">Transmembrane helix</keyword>
<dbReference type="AlphaFoldDB" id="A0A6P1MF21"/>
<organism evidence="2 3">
    <name type="scientific">Tichowtungia aerotolerans</name>
    <dbReference type="NCBI Taxonomy" id="2697043"/>
    <lineage>
        <taxon>Bacteria</taxon>
        <taxon>Pseudomonadati</taxon>
        <taxon>Kiritimatiellota</taxon>
        <taxon>Tichowtungiia</taxon>
        <taxon>Tichowtungiales</taxon>
        <taxon>Tichowtungiaceae</taxon>
        <taxon>Tichowtungia</taxon>
    </lineage>
</organism>
<evidence type="ECO:0000256" key="1">
    <source>
        <dbReference type="SAM" id="Phobius"/>
    </source>
</evidence>
<feature type="transmembrane region" description="Helical" evidence="1">
    <location>
        <begin position="87"/>
        <end position="117"/>
    </location>
</feature>
<dbReference type="Proteomes" id="UP000464954">
    <property type="component" value="Chromosome"/>
</dbReference>
<gene>
    <name evidence="2" type="ORF">GT409_09485</name>
</gene>
<dbReference type="EMBL" id="CP047593">
    <property type="protein sequence ID" value="QHI69675.1"/>
    <property type="molecule type" value="Genomic_DNA"/>
</dbReference>
<sequence>MKSITPIRELTATARAGLSGCWGRSIGVMLVYFLLLSGSSQVPFAGGVLQLIFTAPLVVGLNLYFLQTIRKGSNPFALLFGGFDRFGTAWCAHMLVVLIIFAWMIPFVVVGGAAAFFVHPDPAVFPGYTMTALYVLIGLLAAVVLIPVQMRYALVLYVVADDSSARAVQSIQRSAALMKGNYWRLALLWLRFVGWQVLAVLTLGIGFLWVVPYMSAATAAFYDDLTRNG</sequence>
<dbReference type="InterPro" id="IPR010380">
    <property type="entry name" value="DUF975"/>
</dbReference>
<keyword evidence="1" id="KW-0472">Membrane</keyword>
<dbReference type="Pfam" id="PF06161">
    <property type="entry name" value="DUF975"/>
    <property type="match status" value="1"/>
</dbReference>
<feature type="transmembrane region" description="Helical" evidence="1">
    <location>
        <begin position="21"/>
        <end position="38"/>
    </location>
</feature>
<keyword evidence="3" id="KW-1185">Reference proteome</keyword>
<dbReference type="PANTHER" id="PTHR40076">
    <property type="entry name" value="MEMBRANE PROTEIN-RELATED"/>
    <property type="match status" value="1"/>
</dbReference>
<dbReference type="RefSeq" id="WP_160628857.1">
    <property type="nucleotide sequence ID" value="NZ_CP047593.1"/>
</dbReference>
<protein>
    <submittedName>
        <fullName evidence="2">DUF975 family protein</fullName>
    </submittedName>
</protein>
<evidence type="ECO:0000313" key="3">
    <source>
        <dbReference type="Proteomes" id="UP000464954"/>
    </source>
</evidence>
<feature type="transmembrane region" description="Helical" evidence="1">
    <location>
        <begin position="188"/>
        <end position="211"/>
    </location>
</feature>